<gene>
    <name evidence="3" type="ORF">PAEH1_01580</name>
</gene>
<proteinExistence type="predicted"/>
<evidence type="ECO:0000256" key="1">
    <source>
        <dbReference type="SAM" id="Coils"/>
    </source>
</evidence>
<keyword evidence="2" id="KW-0812">Transmembrane</keyword>
<evidence type="ECO:0000313" key="3">
    <source>
        <dbReference type="EMBL" id="AQS50570.1"/>
    </source>
</evidence>
<dbReference type="AlphaFoldDB" id="A0A1U9JXP7"/>
<feature type="transmembrane region" description="Helical" evidence="2">
    <location>
        <begin position="6"/>
        <end position="27"/>
    </location>
</feature>
<dbReference type="STRING" id="643674.PAEH1_01580"/>
<organism evidence="3 4">
    <name type="scientific">Paenalcaligenes hominis</name>
    <dbReference type="NCBI Taxonomy" id="643674"/>
    <lineage>
        <taxon>Bacteria</taxon>
        <taxon>Pseudomonadati</taxon>
        <taxon>Pseudomonadota</taxon>
        <taxon>Betaproteobacteria</taxon>
        <taxon>Burkholderiales</taxon>
        <taxon>Alcaligenaceae</taxon>
        <taxon>Paenalcaligenes</taxon>
    </lineage>
</organism>
<feature type="coiled-coil region" evidence="1">
    <location>
        <begin position="55"/>
        <end position="110"/>
    </location>
</feature>
<dbReference type="KEGG" id="phn:PAEH1_01580"/>
<name>A0A1U9JXP7_9BURK</name>
<evidence type="ECO:0000313" key="4">
    <source>
        <dbReference type="Proteomes" id="UP000189369"/>
    </source>
</evidence>
<protein>
    <submittedName>
        <fullName evidence="3">Uncharacterized protein</fullName>
    </submittedName>
</protein>
<keyword evidence="2" id="KW-1133">Transmembrane helix</keyword>
<sequence length="117" mass="12688">MAEDLITNSGAAIGFILAAAVGGLVGFKKILDMLKVSGSDARAAVDGTQRLLDLLDAERTDKATLQQLLKEANERVDRANEERNALIRELAKIQAEVAALRVEVRLLRQEAGYDQPT</sequence>
<keyword evidence="2" id="KW-0472">Membrane</keyword>
<dbReference type="Proteomes" id="UP000189369">
    <property type="component" value="Chromosome"/>
</dbReference>
<reference evidence="3 4" key="1">
    <citation type="submission" date="2017-01" db="EMBL/GenBank/DDBJ databases">
        <title>Complete Genome Sequence of Paenalcaligenes hominis, Isolated from a paraplegic Patient with neurogenic bladder.</title>
        <authorList>
            <person name="Mukhopadhyay R."/>
            <person name="Joaquin J."/>
            <person name="Hogue R."/>
            <person name="Kilaru A."/>
            <person name="Jospin G."/>
            <person name="Mars K."/>
            <person name="Eisen J.A."/>
            <person name="Chaturvedi V."/>
        </authorList>
    </citation>
    <scope>NUCLEOTIDE SEQUENCE [LARGE SCALE GENOMIC DNA]</scope>
    <source>
        <strain evidence="3 4">15S00501</strain>
    </source>
</reference>
<keyword evidence="1" id="KW-0175">Coiled coil</keyword>
<dbReference type="EMBL" id="CP019697">
    <property type="protein sequence ID" value="AQS50570.1"/>
    <property type="molecule type" value="Genomic_DNA"/>
</dbReference>
<accession>A0A1U9JXP7</accession>
<evidence type="ECO:0000256" key="2">
    <source>
        <dbReference type="SAM" id="Phobius"/>
    </source>
</evidence>